<evidence type="ECO:0000313" key="4">
    <source>
        <dbReference type="EMBL" id="KAF6529390.1"/>
    </source>
</evidence>
<evidence type="ECO:0000259" key="3">
    <source>
        <dbReference type="PROSITE" id="PS51025"/>
    </source>
</evidence>
<protein>
    <recommendedName>
        <fullName evidence="3">PWI domain-containing protein</fullName>
    </recommendedName>
</protein>
<comment type="caution">
    <text evidence="4">The sequence shown here is derived from an EMBL/GenBank/DDBJ whole genome shotgun (WGS) entry which is preliminary data.</text>
</comment>
<dbReference type="PROSITE" id="PS51025">
    <property type="entry name" value="PWI"/>
    <property type="match status" value="1"/>
</dbReference>
<dbReference type="InterPro" id="IPR002483">
    <property type="entry name" value="PWI_dom"/>
</dbReference>
<dbReference type="GO" id="GO:0005681">
    <property type="term" value="C:spliceosomal complex"/>
    <property type="evidence" value="ECO:0007669"/>
    <property type="project" value="TreeGrafter"/>
</dbReference>
<dbReference type="Gene3D" id="1.20.1390.10">
    <property type="entry name" value="PWI domain"/>
    <property type="match status" value="1"/>
</dbReference>
<feature type="compositionally biased region" description="Basic and acidic residues" evidence="2">
    <location>
        <begin position="273"/>
        <end position="292"/>
    </location>
</feature>
<dbReference type="GO" id="GO:0003723">
    <property type="term" value="F:RNA binding"/>
    <property type="evidence" value="ECO:0007669"/>
    <property type="project" value="TreeGrafter"/>
</dbReference>
<dbReference type="EMBL" id="JACDXP010000001">
    <property type="protein sequence ID" value="KAF6529390.1"/>
    <property type="molecule type" value="Genomic_DNA"/>
</dbReference>
<reference evidence="4 5" key="1">
    <citation type="journal article" date="2020" name="bioRxiv">
        <title>A chromosome-scale genome assembly for the Fusarium oxysporum strain Fo5176 to establish a model Arabidopsis-fungal pathosystem.</title>
        <authorList>
            <person name="Fokkens L."/>
            <person name="Guo L."/>
            <person name="Dora S."/>
            <person name="Wang B."/>
            <person name="Ye K."/>
            <person name="Sanchez-Rodriguez C."/>
            <person name="Croll D."/>
        </authorList>
    </citation>
    <scope>NUCLEOTIDE SEQUENCE [LARGE SCALE GENOMIC DNA]</scope>
    <source>
        <strain evidence="4 5">Fo5176</strain>
    </source>
</reference>
<accession>A0A8H6H542</accession>
<dbReference type="PANTHER" id="PTHR23148:SF0">
    <property type="entry name" value="SERINE_ARGININE REPETITIVE MATRIX PROTEIN 1"/>
    <property type="match status" value="1"/>
</dbReference>
<organism evidence="4 5">
    <name type="scientific">Fusarium oxysporum f. sp. conglutinans</name>
    <dbReference type="NCBI Taxonomy" id="100902"/>
    <lineage>
        <taxon>Eukaryota</taxon>
        <taxon>Fungi</taxon>
        <taxon>Dikarya</taxon>
        <taxon>Ascomycota</taxon>
        <taxon>Pezizomycotina</taxon>
        <taxon>Sordariomycetes</taxon>
        <taxon>Hypocreomycetidae</taxon>
        <taxon>Hypocreales</taxon>
        <taxon>Nectriaceae</taxon>
        <taxon>Fusarium</taxon>
        <taxon>Fusarium oxysporum species complex</taxon>
    </lineage>
</organism>
<dbReference type="SUPFAM" id="SSF101233">
    <property type="entry name" value="PWI domain"/>
    <property type="match status" value="1"/>
</dbReference>
<dbReference type="Proteomes" id="UP000593570">
    <property type="component" value="Unassembled WGS sequence"/>
</dbReference>
<sequence length="400" mass="45522">MATGVDARLLKSTRFPPEFSQKVDMQKVNLQVMKKWIASKISDILGSEDDVVIELVFNLIEGPRYPDIKSLQIQLTGFLDKDTAVFCKDLWKLLLSAQSSPQGVPKELLEAKKLELIQEKIEADRAAETAKQRRDDWDRRDREVADLKDRDRRDRAAARGDTWQGRRGDRDFENRGRGGFRRGGRRSRSPGPRFRDARDSYGRDSYIPRGRRGGGRADQGRRKSPPRSRSESASPRPSSRSRSASRSTDQSNQRRRPVSPGGQADTRKRSRSPRGDTYRGRANKRTERDRPARPSRSLSSERNSPAPKRRQVEVAVIAAVAAVPAARHRTAGPKDDRIMDVVASSPLGRDIRLRVDGEIVLQLLRDQGFEKIQLMFLKMNLVPCRPNPRQRFRPNEVSEI</sequence>
<feature type="region of interest" description="Disordered" evidence="2">
    <location>
        <begin position="149"/>
        <end position="310"/>
    </location>
</feature>
<evidence type="ECO:0000313" key="5">
    <source>
        <dbReference type="Proteomes" id="UP000593570"/>
    </source>
</evidence>
<feature type="compositionally biased region" description="Basic and acidic residues" evidence="2">
    <location>
        <begin position="149"/>
        <end position="176"/>
    </location>
</feature>
<dbReference type="GO" id="GO:0006397">
    <property type="term" value="P:mRNA processing"/>
    <property type="evidence" value="ECO:0007669"/>
    <property type="project" value="UniProtKB-KW"/>
</dbReference>
<dbReference type="SMART" id="SM00311">
    <property type="entry name" value="PWI"/>
    <property type="match status" value="1"/>
</dbReference>
<gene>
    <name evidence="4" type="ORF">HZS61_000702</name>
</gene>
<keyword evidence="1" id="KW-0507">mRNA processing</keyword>
<proteinExistence type="predicted"/>
<dbReference type="InterPro" id="IPR052225">
    <property type="entry name" value="Ser/Arg_repetitive_matrix"/>
</dbReference>
<feature type="compositionally biased region" description="Basic residues" evidence="2">
    <location>
        <begin position="178"/>
        <end position="188"/>
    </location>
</feature>
<feature type="compositionally biased region" description="Basic and acidic residues" evidence="2">
    <location>
        <begin position="193"/>
        <end position="202"/>
    </location>
</feature>
<dbReference type="GO" id="GO:0048024">
    <property type="term" value="P:regulation of mRNA splicing, via spliceosome"/>
    <property type="evidence" value="ECO:0007669"/>
    <property type="project" value="TreeGrafter"/>
</dbReference>
<feature type="compositionally biased region" description="Low complexity" evidence="2">
    <location>
        <begin position="231"/>
        <end position="247"/>
    </location>
</feature>
<dbReference type="PANTHER" id="PTHR23148">
    <property type="entry name" value="SERINE/ARGININE REGULATED NUCLEAR MATRIX PROTEIN"/>
    <property type="match status" value="1"/>
</dbReference>
<evidence type="ECO:0000256" key="1">
    <source>
        <dbReference type="ARBA" id="ARBA00022664"/>
    </source>
</evidence>
<evidence type="ECO:0000256" key="2">
    <source>
        <dbReference type="SAM" id="MobiDB-lite"/>
    </source>
</evidence>
<dbReference type="AlphaFoldDB" id="A0A8H6H542"/>
<name>A0A8H6H542_FUSOX</name>
<feature type="domain" description="PWI" evidence="3">
    <location>
        <begin position="12"/>
        <end position="111"/>
    </location>
</feature>
<dbReference type="InterPro" id="IPR036483">
    <property type="entry name" value="PWI_dom_sf"/>
</dbReference>
<dbReference type="Pfam" id="PF01480">
    <property type="entry name" value="PWI"/>
    <property type="match status" value="1"/>
</dbReference>